<feature type="non-terminal residue" evidence="1">
    <location>
        <position position="57"/>
    </location>
</feature>
<organism evidence="1">
    <name type="scientific">marine sediment metagenome</name>
    <dbReference type="NCBI Taxonomy" id="412755"/>
    <lineage>
        <taxon>unclassified sequences</taxon>
        <taxon>metagenomes</taxon>
        <taxon>ecological metagenomes</taxon>
    </lineage>
</organism>
<accession>A0A0F9B4C1</accession>
<protein>
    <submittedName>
        <fullName evidence="1">Uncharacterized protein</fullName>
    </submittedName>
</protein>
<gene>
    <name evidence="1" type="ORF">LCGC14_2833800</name>
</gene>
<evidence type="ECO:0000313" key="1">
    <source>
        <dbReference type="EMBL" id="KKK79411.1"/>
    </source>
</evidence>
<comment type="caution">
    <text evidence="1">The sequence shown here is derived from an EMBL/GenBank/DDBJ whole genome shotgun (WGS) entry which is preliminary data.</text>
</comment>
<dbReference type="EMBL" id="LAZR01054042">
    <property type="protein sequence ID" value="KKK79411.1"/>
    <property type="molecule type" value="Genomic_DNA"/>
</dbReference>
<proteinExistence type="predicted"/>
<dbReference type="AlphaFoldDB" id="A0A0F9B4C1"/>
<sequence length="57" mass="6290">MAPKGLPVDATVEVDGVEYDLDEVYPDLRIDPTHVVEQLSDHAALYAYWSTLAEEAA</sequence>
<reference evidence="1" key="1">
    <citation type="journal article" date="2015" name="Nature">
        <title>Complex archaea that bridge the gap between prokaryotes and eukaryotes.</title>
        <authorList>
            <person name="Spang A."/>
            <person name="Saw J.H."/>
            <person name="Jorgensen S.L."/>
            <person name="Zaremba-Niedzwiedzka K."/>
            <person name="Martijn J."/>
            <person name="Lind A.E."/>
            <person name="van Eijk R."/>
            <person name="Schleper C."/>
            <person name="Guy L."/>
            <person name="Ettema T.J."/>
        </authorList>
    </citation>
    <scope>NUCLEOTIDE SEQUENCE</scope>
</reference>
<name>A0A0F9B4C1_9ZZZZ</name>